<proteinExistence type="predicted"/>
<dbReference type="Proteomes" id="UP001303473">
    <property type="component" value="Unassembled WGS sequence"/>
</dbReference>
<organism evidence="1 2">
    <name type="scientific">Diplogelasinospora grovesii</name>
    <dbReference type="NCBI Taxonomy" id="303347"/>
    <lineage>
        <taxon>Eukaryota</taxon>
        <taxon>Fungi</taxon>
        <taxon>Dikarya</taxon>
        <taxon>Ascomycota</taxon>
        <taxon>Pezizomycotina</taxon>
        <taxon>Sordariomycetes</taxon>
        <taxon>Sordariomycetidae</taxon>
        <taxon>Sordariales</taxon>
        <taxon>Diplogelasinosporaceae</taxon>
        <taxon>Diplogelasinospora</taxon>
    </lineage>
</organism>
<evidence type="ECO:0000313" key="2">
    <source>
        <dbReference type="Proteomes" id="UP001303473"/>
    </source>
</evidence>
<protein>
    <submittedName>
        <fullName evidence="1">Uncharacterized protein</fullName>
    </submittedName>
</protein>
<name>A0AAN6N0M0_9PEZI</name>
<gene>
    <name evidence="1" type="ORF">QBC46DRAFT_367066</name>
</gene>
<comment type="caution">
    <text evidence="1">The sequence shown here is derived from an EMBL/GenBank/DDBJ whole genome shotgun (WGS) entry which is preliminary data.</text>
</comment>
<sequence length="153" mass="17576">MPKQPETRPLSLERLVNEVKGIYAGLVMIETKCVDVDSNCGSAIDPHGRMTAEQWQALIGLHRTLLHEHHDFFLASQHPSATPQLILAPKYAMPARMWENGIHSFLEMLRGRLPHSFEHMLTFIYMDYSMMGLLLETVPVFEETWCNVQQEEA</sequence>
<keyword evidence="2" id="KW-1185">Reference proteome</keyword>
<dbReference type="SUPFAM" id="SSF48452">
    <property type="entry name" value="TPR-like"/>
    <property type="match status" value="1"/>
</dbReference>
<dbReference type="AlphaFoldDB" id="A0AAN6N0M0"/>
<dbReference type="InterPro" id="IPR011990">
    <property type="entry name" value="TPR-like_helical_dom_sf"/>
</dbReference>
<accession>A0AAN6N0M0</accession>
<evidence type="ECO:0000313" key="1">
    <source>
        <dbReference type="EMBL" id="KAK3936164.1"/>
    </source>
</evidence>
<dbReference type="EMBL" id="MU853892">
    <property type="protein sequence ID" value="KAK3936164.1"/>
    <property type="molecule type" value="Genomic_DNA"/>
</dbReference>
<reference evidence="2" key="1">
    <citation type="journal article" date="2023" name="Mol. Phylogenet. Evol.">
        <title>Genome-scale phylogeny and comparative genomics of the fungal order Sordariales.</title>
        <authorList>
            <person name="Hensen N."/>
            <person name="Bonometti L."/>
            <person name="Westerberg I."/>
            <person name="Brannstrom I.O."/>
            <person name="Guillou S."/>
            <person name="Cros-Aarteil S."/>
            <person name="Calhoun S."/>
            <person name="Haridas S."/>
            <person name="Kuo A."/>
            <person name="Mondo S."/>
            <person name="Pangilinan J."/>
            <person name="Riley R."/>
            <person name="LaButti K."/>
            <person name="Andreopoulos B."/>
            <person name="Lipzen A."/>
            <person name="Chen C."/>
            <person name="Yan M."/>
            <person name="Daum C."/>
            <person name="Ng V."/>
            <person name="Clum A."/>
            <person name="Steindorff A."/>
            <person name="Ohm R.A."/>
            <person name="Martin F."/>
            <person name="Silar P."/>
            <person name="Natvig D.O."/>
            <person name="Lalanne C."/>
            <person name="Gautier V."/>
            <person name="Ament-Velasquez S.L."/>
            <person name="Kruys A."/>
            <person name="Hutchinson M.I."/>
            <person name="Powell A.J."/>
            <person name="Barry K."/>
            <person name="Miller A.N."/>
            <person name="Grigoriev I.V."/>
            <person name="Debuchy R."/>
            <person name="Gladieux P."/>
            <person name="Hiltunen Thoren M."/>
            <person name="Johannesson H."/>
        </authorList>
    </citation>
    <scope>NUCLEOTIDE SEQUENCE [LARGE SCALE GENOMIC DNA]</scope>
    <source>
        <strain evidence="2">CBS 340.73</strain>
    </source>
</reference>